<evidence type="ECO:0000256" key="6">
    <source>
        <dbReference type="SAM" id="Phobius"/>
    </source>
</evidence>
<proteinExistence type="predicted"/>
<dbReference type="Proteomes" id="UP000198636">
    <property type="component" value="Unassembled WGS sequence"/>
</dbReference>
<reference evidence="9 10" key="1">
    <citation type="submission" date="2016-10" db="EMBL/GenBank/DDBJ databases">
        <authorList>
            <person name="de Groot N.N."/>
        </authorList>
    </citation>
    <scope>NUCLEOTIDE SEQUENCE [LARGE SCALE GENOMIC DNA]</scope>
    <source>
        <strain evidence="9 10">DSM 18978</strain>
    </source>
</reference>
<dbReference type="InterPro" id="IPR007168">
    <property type="entry name" value="Phageshock_PspC_N"/>
</dbReference>
<feature type="domain" description="LiaI-LiaF-like transmembrane region" evidence="8">
    <location>
        <begin position="93"/>
        <end position="135"/>
    </location>
</feature>
<protein>
    <submittedName>
        <fullName evidence="9">Phage shock protein C (PspC) family protein</fullName>
    </submittedName>
</protein>
<evidence type="ECO:0000256" key="5">
    <source>
        <dbReference type="ARBA" id="ARBA00023136"/>
    </source>
</evidence>
<dbReference type="Pfam" id="PF18917">
    <property type="entry name" value="LiaI-LiaF-like_TM1"/>
    <property type="match status" value="1"/>
</dbReference>
<keyword evidence="3 6" id="KW-0812">Transmembrane</keyword>
<keyword evidence="2" id="KW-1003">Cell membrane</keyword>
<comment type="subcellular location">
    <subcellularLocation>
        <location evidence="1">Cell membrane</location>
        <topology evidence="1">Single-pass membrane protein</topology>
    </subcellularLocation>
</comment>
<dbReference type="AlphaFoldDB" id="A0A1G5K0G2"/>
<evidence type="ECO:0000256" key="1">
    <source>
        <dbReference type="ARBA" id="ARBA00004162"/>
    </source>
</evidence>
<evidence type="ECO:0000259" key="7">
    <source>
        <dbReference type="Pfam" id="PF04024"/>
    </source>
</evidence>
<evidence type="ECO:0000313" key="10">
    <source>
        <dbReference type="Proteomes" id="UP000198636"/>
    </source>
</evidence>
<feature type="transmembrane region" description="Helical" evidence="6">
    <location>
        <begin position="91"/>
        <end position="108"/>
    </location>
</feature>
<dbReference type="GO" id="GO:0005886">
    <property type="term" value="C:plasma membrane"/>
    <property type="evidence" value="ECO:0007669"/>
    <property type="project" value="UniProtKB-SubCell"/>
</dbReference>
<keyword evidence="5 6" id="KW-0472">Membrane</keyword>
<feature type="transmembrane region" description="Helical" evidence="6">
    <location>
        <begin position="114"/>
        <end position="136"/>
    </location>
</feature>
<dbReference type="RefSeq" id="WP_091545458.1">
    <property type="nucleotide sequence ID" value="NZ_FMUS01000022.1"/>
</dbReference>
<sequence>MKKRLYLSKDKQLAGVCGGVAEYFDVDPTIVRLLWVLFTFTGGAGLIVYVIAAIIMTERPISYNSNTTAEYYEADKSNDDKRTGTSRNENNNIIIGLGLVAAGGLMFSKNIFGFHWLSIRMFWPVVLIAIGFYVIINGRK</sequence>
<evidence type="ECO:0000256" key="4">
    <source>
        <dbReference type="ARBA" id="ARBA00022989"/>
    </source>
</evidence>
<feature type="domain" description="Phage shock protein PspC N-terminal" evidence="7">
    <location>
        <begin position="3"/>
        <end position="58"/>
    </location>
</feature>
<dbReference type="EMBL" id="FMUS01000022">
    <property type="protein sequence ID" value="SCY93590.1"/>
    <property type="molecule type" value="Genomic_DNA"/>
</dbReference>
<name>A0A1G5K0G2_9FIRM</name>
<dbReference type="OrthoDB" id="9815286at2"/>
<keyword evidence="4 6" id="KW-1133">Transmembrane helix</keyword>
<accession>A0A1G5K0G2</accession>
<feature type="transmembrane region" description="Helical" evidence="6">
    <location>
        <begin position="33"/>
        <end position="55"/>
    </location>
</feature>
<dbReference type="STRING" id="1120976.SAMN03080606_03142"/>
<evidence type="ECO:0000256" key="2">
    <source>
        <dbReference type="ARBA" id="ARBA00022475"/>
    </source>
</evidence>
<evidence type="ECO:0000259" key="8">
    <source>
        <dbReference type="Pfam" id="PF18917"/>
    </source>
</evidence>
<dbReference type="PANTHER" id="PTHR33885:SF3">
    <property type="entry name" value="PHAGE SHOCK PROTEIN C"/>
    <property type="match status" value="1"/>
</dbReference>
<dbReference type="Pfam" id="PF04024">
    <property type="entry name" value="PspC"/>
    <property type="match status" value="1"/>
</dbReference>
<organism evidence="9 10">
    <name type="scientific">Alkaliphilus peptidifermentans DSM 18978</name>
    <dbReference type="NCBI Taxonomy" id="1120976"/>
    <lineage>
        <taxon>Bacteria</taxon>
        <taxon>Bacillati</taxon>
        <taxon>Bacillota</taxon>
        <taxon>Clostridia</taxon>
        <taxon>Peptostreptococcales</taxon>
        <taxon>Natronincolaceae</taxon>
        <taxon>Alkaliphilus</taxon>
    </lineage>
</organism>
<dbReference type="InterPro" id="IPR043726">
    <property type="entry name" value="LiaI-LiaF-like_TM1"/>
</dbReference>
<dbReference type="PANTHER" id="PTHR33885">
    <property type="entry name" value="PHAGE SHOCK PROTEIN C"/>
    <property type="match status" value="1"/>
</dbReference>
<keyword evidence="10" id="KW-1185">Reference proteome</keyword>
<dbReference type="InterPro" id="IPR052027">
    <property type="entry name" value="PspC"/>
</dbReference>
<evidence type="ECO:0000256" key="3">
    <source>
        <dbReference type="ARBA" id="ARBA00022692"/>
    </source>
</evidence>
<gene>
    <name evidence="9" type="ORF">SAMN03080606_03142</name>
</gene>
<evidence type="ECO:0000313" key="9">
    <source>
        <dbReference type="EMBL" id="SCY93590.1"/>
    </source>
</evidence>